<dbReference type="Gene3D" id="1.20.58.60">
    <property type="match status" value="1"/>
</dbReference>
<feature type="coiled-coil region" evidence="3">
    <location>
        <begin position="323"/>
        <end position="493"/>
    </location>
</feature>
<feature type="region of interest" description="Disordered" evidence="4">
    <location>
        <begin position="148"/>
        <end position="168"/>
    </location>
</feature>
<dbReference type="EMBL" id="JAMQOT010000009">
    <property type="protein sequence ID" value="MDF9747792.1"/>
    <property type="molecule type" value="Genomic_DNA"/>
</dbReference>
<name>A0A9Q4L749_9EURY</name>
<evidence type="ECO:0008006" key="7">
    <source>
        <dbReference type="Google" id="ProtNLM"/>
    </source>
</evidence>
<dbReference type="Gene3D" id="3.40.50.300">
    <property type="entry name" value="P-loop containing nucleotide triphosphate hydrolases"/>
    <property type="match status" value="1"/>
</dbReference>
<dbReference type="NCBIfam" id="NF045487">
    <property type="entry name" value="ASRP"/>
    <property type="match status" value="1"/>
</dbReference>
<reference evidence="5" key="1">
    <citation type="submission" date="2022-06" db="EMBL/GenBank/DDBJ databases">
        <title>Natrinema sp. a new haloarchaeum isolate from saline soil.</title>
        <authorList>
            <person name="Strakova D."/>
            <person name="Galisteo C."/>
            <person name="Sanchez-Porro C."/>
            <person name="Ventosa A."/>
        </authorList>
    </citation>
    <scope>NUCLEOTIDE SEQUENCE</scope>
    <source>
        <strain evidence="5">S1CR25-10</strain>
    </source>
</reference>
<dbReference type="Proteomes" id="UP001154061">
    <property type="component" value="Unassembled WGS sequence"/>
</dbReference>
<organism evidence="5 6">
    <name type="scientific">Natrinema salsiterrestre</name>
    <dbReference type="NCBI Taxonomy" id="2950540"/>
    <lineage>
        <taxon>Archaea</taxon>
        <taxon>Methanobacteriati</taxon>
        <taxon>Methanobacteriota</taxon>
        <taxon>Stenosarchaea group</taxon>
        <taxon>Halobacteria</taxon>
        <taxon>Halobacteriales</taxon>
        <taxon>Natrialbaceae</taxon>
        <taxon>Natrinema</taxon>
    </lineage>
</organism>
<keyword evidence="1 3" id="KW-0175">Coiled coil</keyword>
<evidence type="ECO:0000256" key="3">
    <source>
        <dbReference type="SAM" id="Coils"/>
    </source>
</evidence>
<comment type="similarity">
    <text evidence="2">Belongs to the Sph1/Sph2 family.</text>
</comment>
<dbReference type="InterPro" id="IPR027417">
    <property type="entry name" value="P-loop_NTPase"/>
</dbReference>
<evidence type="ECO:0000256" key="1">
    <source>
        <dbReference type="ARBA" id="ARBA00023054"/>
    </source>
</evidence>
<gene>
    <name evidence="5" type="ORF">NDI89_19625</name>
</gene>
<comment type="caution">
    <text evidence="5">The sequence shown here is derived from an EMBL/GenBank/DDBJ whole genome shotgun (WGS) entry which is preliminary data.</text>
</comment>
<dbReference type="RefSeq" id="WP_277524117.1">
    <property type="nucleotide sequence ID" value="NZ_JAMQOT010000009.1"/>
</dbReference>
<evidence type="ECO:0000256" key="4">
    <source>
        <dbReference type="SAM" id="MobiDB-lite"/>
    </source>
</evidence>
<dbReference type="SUPFAM" id="SSF52540">
    <property type="entry name" value="P-loop containing nucleoside triphosphate hydrolases"/>
    <property type="match status" value="1"/>
</dbReference>
<dbReference type="PANTHER" id="PTHR32114">
    <property type="entry name" value="ABC TRANSPORTER ABCH.3"/>
    <property type="match status" value="1"/>
</dbReference>
<dbReference type="AlphaFoldDB" id="A0A9Q4L749"/>
<protein>
    <recommendedName>
        <fullName evidence="7">Chromosome segregation protein SMC</fullName>
    </recommendedName>
</protein>
<evidence type="ECO:0000256" key="2">
    <source>
        <dbReference type="ARBA" id="ARBA00049666"/>
    </source>
</evidence>
<keyword evidence="6" id="KW-1185">Reference proteome</keyword>
<accession>A0A9Q4L749</accession>
<sequence length="617" mass="70700">MTDRTLHLELENIGGIEHEELSITAGPTFIQGPNAANKSSFLKGLLFALGSTTVPIRSGADEARAVLSSENKRVERTARRTDAGIETAGEAWITDPEEITLLERFAGLLETNSLRSAVARNEDIESLLKEPMDIEALEEERASKMARKRELTTEIESAGDVDERLGDRERELTEKRNRLDELESTLEELYDEQDTTDADTDDVVQELRDERADLRSDETECETQIKQLEAAINRLEGRRDEIEDELEEARDAVDENDIESLKQQRESARSELDDVTKRLDVLQSVLTANREMVDSEFAGVLGRETGLMGDEVTCWTCGRSAPVEELEETLEELTTLVTEDKRRKREREPEIEALTEQIEEVQRSKTEIQQLEAEKRDVEQKLTNRRDSLEERRDQLESIRDRLSELDDEIADQAADQRSEQSELTDDIEETRVEIETLRREITRLEETIDSLRETREELERKREKIDQLSDEITALTDRIENLEDELRDVFNETMDELLDALEFERIERVWLDGEFELVIAREVDGRTRSDSIEHLAESEREMIGLVLALAGFVTYDVDAVTPVLVLDSLGAFDAERTRRLVDYFADETEYLIATVHPESTVDTAFDTVTFNPPVQN</sequence>
<evidence type="ECO:0000313" key="6">
    <source>
        <dbReference type="Proteomes" id="UP001154061"/>
    </source>
</evidence>
<dbReference type="PANTHER" id="PTHR32114:SF2">
    <property type="entry name" value="ABC TRANSPORTER ABCH.3"/>
    <property type="match status" value="1"/>
</dbReference>
<proteinExistence type="inferred from homology"/>
<evidence type="ECO:0000313" key="5">
    <source>
        <dbReference type="EMBL" id="MDF9747792.1"/>
    </source>
</evidence>